<organism evidence="1 2">
    <name type="scientific">Cupriavidus oxalaticus</name>
    <dbReference type="NCBI Taxonomy" id="96344"/>
    <lineage>
        <taxon>Bacteria</taxon>
        <taxon>Pseudomonadati</taxon>
        <taxon>Pseudomonadota</taxon>
        <taxon>Betaproteobacteria</taxon>
        <taxon>Burkholderiales</taxon>
        <taxon>Burkholderiaceae</taxon>
        <taxon>Cupriavidus</taxon>
    </lineage>
</organism>
<dbReference type="EMBL" id="CP038636">
    <property type="protein sequence ID" value="QBY55054.1"/>
    <property type="molecule type" value="Genomic_DNA"/>
</dbReference>
<keyword evidence="1" id="KW-0614">Plasmid</keyword>
<sequence>MAVDALARATEAEADGAYTALNAILVEGNHLPPPTIAVIRAIRPVKETMGACDPSKTLDIWRTTLAPFVTLLVGC</sequence>
<evidence type="ECO:0000313" key="1">
    <source>
        <dbReference type="EMBL" id="QBY55054.1"/>
    </source>
</evidence>
<proteinExistence type="predicted"/>
<dbReference type="Proteomes" id="UP000295294">
    <property type="component" value="Plasmid unnamed1"/>
</dbReference>
<name>A0A4P7LFU3_9BURK</name>
<evidence type="ECO:0000313" key="2">
    <source>
        <dbReference type="Proteomes" id="UP000295294"/>
    </source>
</evidence>
<dbReference type="KEGG" id="cox:E0W60_28275"/>
<dbReference type="OrthoDB" id="9864608at2"/>
<dbReference type="AlphaFoldDB" id="A0A4P7LFU3"/>
<reference evidence="1 2" key="1">
    <citation type="submission" date="2019-03" db="EMBL/GenBank/DDBJ databases">
        <title>Efficiently degradation of phenoxyalkanoic acid herbicides by Cupriavidus oxalaticus strain X32.</title>
        <authorList>
            <person name="Sheng X."/>
        </authorList>
    </citation>
    <scope>NUCLEOTIDE SEQUENCE [LARGE SCALE GENOMIC DNA]</scope>
    <source>
        <strain evidence="1 2">X32</strain>
        <plasmid evidence="1 2">unnamed1</plasmid>
    </source>
</reference>
<geneLocation type="plasmid" evidence="1">
    <name>unnamed1</name>
</geneLocation>
<gene>
    <name evidence="1" type="ORF">E0W60_28275</name>
</gene>
<dbReference type="RefSeq" id="WP_135706367.1">
    <property type="nucleotide sequence ID" value="NZ_CP038636.1"/>
</dbReference>
<protein>
    <submittedName>
        <fullName evidence="1">Uncharacterized protein</fullName>
    </submittedName>
</protein>
<accession>A0A4P7LFU3</accession>